<protein>
    <submittedName>
        <fullName evidence="1">Uncharacterized protein</fullName>
    </submittedName>
</protein>
<organism evidence="1 2">
    <name type="scientific">Trametes pubescens</name>
    <name type="common">White-rot fungus</name>
    <dbReference type="NCBI Taxonomy" id="154538"/>
    <lineage>
        <taxon>Eukaryota</taxon>
        <taxon>Fungi</taxon>
        <taxon>Dikarya</taxon>
        <taxon>Basidiomycota</taxon>
        <taxon>Agaricomycotina</taxon>
        <taxon>Agaricomycetes</taxon>
        <taxon>Polyporales</taxon>
        <taxon>Polyporaceae</taxon>
        <taxon>Trametes</taxon>
    </lineage>
</organism>
<name>A0A1M2W2A6_TRAPU</name>
<reference evidence="1 2" key="1">
    <citation type="submission" date="2016-10" db="EMBL/GenBank/DDBJ databases">
        <title>Genome sequence of the basidiomycete white-rot fungus Trametes pubescens.</title>
        <authorList>
            <person name="Makela M.R."/>
            <person name="Granchi Z."/>
            <person name="Peng M."/>
            <person name="De Vries R.P."/>
            <person name="Grigoriev I."/>
            <person name="Riley R."/>
            <person name="Hilden K."/>
        </authorList>
    </citation>
    <scope>NUCLEOTIDE SEQUENCE [LARGE SCALE GENOMIC DNA]</scope>
    <source>
        <strain evidence="1 2">FBCC735</strain>
    </source>
</reference>
<comment type="caution">
    <text evidence="1">The sequence shown here is derived from an EMBL/GenBank/DDBJ whole genome shotgun (WGS) entry which is preliminary data.</text>
</comment>
<evidence type="ECO:0000313" key="2">
    <source>
        <dbReference type="Proteomes" id="UP000184267"/>
    </source>
</evidence>
<sequence length="65" mass="7283">MTYPCPDAWKKSHCSCCIFSSKLVAEILPSGSYFSTRAILEAKFFKNDGDLPKIVGGYMRPMSEE</sequence>
<evidence type="ECO:0000313" key="1">
    <source>
        <dbReference type="EMBL" id="OJT13984.1"/>
    </source>
</evidence>
<proteinExistence type="predicted"/>
<dbReference type="Proteomes" id="UP000184267">
    <property type="component" value="Unassembled WGS sequence"/>
</dbReference>
<dbReference type="EMBL" id="MNAD01000344">
    <property type="protein sequence ID" value="OJT13984.1"/>
    <property type="molecule type" value="Genomic_DNA"/>
</dbReference>
<dbReference type="AlphaFoldDB" id="A0A1M2W2A6"/>
<gene>
    <name evidence="1" type="ORF">TRAPUB_9468</name>
</gene>
<accession>A0A1M2W2A6</accession>
<keyword evidence="2" id="KW-1185">Reference proteome</keyword>